<dbReference type="Proteomes" id="UP000034883">
    <property type="component" value="Chromosome"/>
</dbReference>
<keyword evidence="1" id="KW-1133">Transmembrane helix</keyword>
<dbReference type="EMBL" id="CP011125">
    <property type="protein sequence ID" value="AKF03710.1"/>
    <property type="molecule type" value="Genomic_DNA"/>
</dbReference>
<organism evidence="2 3">
    <name type="scientific">Sandaracinus amylolyticus</name>
    <dbReference type="NCBI Taxonomy" id="927083"/>
    <lineage>
        <taxon>Bacteria</taxon>
        <taxon>Pseudomonadati</taxon>
        <taxon>Myxococcota</taxon>
        <taxon>Polyangia</taxon>
        <taxon>Polyangiales</taxon>
        <taxon>Sandaracinaceae</taxon>
        <taxon>Sandaracinus</taxon>
    </lineage>
</organism>
<sequence>MMRRDVERSLLRDTRGAAYAEAVLVIPVFVLLAGGVVYLHGVHAARMDASLRARECAWAYANGGCETLPPECRETGGGAADDGGDPALADAVASVQEMQSSFPIPGLGSTGEAIFGRTVRLSATATAQSTPLFPAPPREMEASALGVCNERERTIETVARDVFCSAVSSIGLGGPLGC</sequence>
<dbReference type="AlphaFoldDB" id="A0A0F6YFI1"/>
<accession>A0A0F6YFI1</accession>
<evidence type="ECO:0000313" key="2">
    <source>
        <dbReference type="EMBL" id="AKF03710.1"/>
    </source>
</evidence>
<reference evidence="2 3" key="1">
    <citation type="submission" date="2015-03" db="EMBL/GenBank/DDBJ databases">
        <title>Genome assembly of Sandaracinus amylolyticus DSM 53668.</title>
        <authorList>
            <person name="Sharma G."/>
            <person name="Subramanian S."/>
        </authorList>
    </citation>
    <scope>NUCLEOTIDE SEQUENCE [LARGE SCALE GENOMIC DNA]</scope>
    <source>
        <strain evidence="2 3">DSM 53668</strain>
    </source>
</reference>
<keyword evidence="1" id="KW-0472">Membrane</keyword>
<evidence type="ECO:0000313" key="3">
    <source>
        <dbReference type="Proteomes" id="UP000034883"/>
    </source>
</evidence>
<protein>
    <recommendedName>
        <fullName evidence="4">Pilus assembly protein</fullName>
    </recommendedName>
</protein>
<evidence type="ECO:0000256" key="1">
    <source>
        <dbReference type="SAM" id="Phobius"/>
    </source>
</evidence>
<dbReference type="STRING" id="927083.DB32_000859"/>
<gene>
    <name evidence="2" type="ORF">DB32_000859</name>
</gene>
<evidence type="ECO:0008006" key="4">
    <source>
        <dbReference type="Google" id="ProtNLM"/>
    </source>
</evidence>
<keyword evidence="3" id="KW-1185">Reference proteome</keyword>
<name>A0A0F6YFI1_9BACT</name>
<keyword evidence="1" id="KW-0812">Transmembrane</keyword>
<dbReference type="KEGG" id="samy:DB32_000859"/>
<feature type="transmembrane region" description="Helical" evidence="1">
    <location>
        <begin position="21"/>
        <end position="41"/>
    </location>
</feature>
<proteinExistence type="predicted"/>